<name>A0ABN3KKT0_9ACTN</name>
<feature type="compositionally biased region" description="Basic and acidic residues" evidence="1">
    <location>
        <begin position="1"/>
        <end position="32"/>
    </location>
</feature>
<proteinExistence type="predicted"/>
<evidence type="ECO:0000256" key="1">
    <source>
        <dbReference type="SAM" id="MobiDB-lite"/>
    </source>
</evidence>
<dbReference type="Proteomes" id="UP001501638">
    <property type="component" value="Unassembled WGS sequence"/>
</dbReference>
<feature type="compositionally biased region" description="Basic and acidic residues" evidence="1">
    <location>
        <begin position="49"/>
        <end position="74"/>
    </location>
</feature>
<dbReference type="RefSeq" id="WP_344328479.1">
    <property type="nucleotide sequence ID" value="NZ_BAAASZ010000051.1"/>
</dbReference>
<reference evidence="2 3" key="1">
    <citation type="journal article" date="2019" name="Int. J. Syst. Evol. Microbiol.">
        <title>The Global Catalogue of Microorganisms (GCM) 10K type strain sequencing project: providing services to taxonomists for standard genome sequencing and annotation.</title>
        <authorList>
            <consortium name="The Broad Institute Genomics Platform"/>
            <consortium name="The Broad Institute Genome Sequencing Center for Infectious Disease"/>
            <person name="Wu L."/>
            <person name="Ma J."/>
        </authorList>
    </citation>
    <scope>NUCLEOTIDE SEQUENCE [LARGE SCALE GENOMIC DNA]</scope>
    <source>
        <strain evidence="2 3">JCM 6305</strain>
    </source>
</reference>
<dbReference type="EMBL" id="BAAASZ010000051">
    <property type="protein sequence ID" value="GAA2464439.1"/>
    <property type="molecule type" value="Genomic_DNA"/>
</dbReference>
<evidence type="ECO:0000313" key="3">
    <source>
        <dbReference type="Proteomes" id="UP001501638"/>
    </source>
</evidence>
<keyword evidence="3" id="KW-1185">Reference proteome</keyword>
<feature type="region of interest" description="Disordered" evidence="1">
    <location>
        <begin position="1"/>
        <end position="92"/>
    </location>
</feature>
<evidence type="ECO:0000313" key="2">
    <source>
        <dbReference type="EMBL" id="GAA2464439.1"/>
    </source>
</evidence>
<gene>
    <name evidence="2" type="ORF">GCM10010405_56000</name>
</gene>
<protein>
    <submittedName>
        <fullName evidence="2">Uncharacterized protein</fullName>
    </submittedName>
</protein>
<accession>A0ABN3KKT0</accession>
<sequence>MASKKTEGDEDQKRAAAREAERAGEAPSERGETTGASKQRTHLPHRSSITHEEKLETRHKGKQGPRDTEGETRPAGDTGPTFAGRGAPPYGEEHERVFRALTAEEARRPGGIVHLQDVSRATGLPEERTRVLLHDLVTVHKLVTEVQESGNPDLGPRYETKPRR</sequence>
<organism evidence="2 3">
    <name type="scientific">Streptomyces macrosporus</name>
    <dbReference type="NCBI Taxonomy" id="44032"/>
    <lineage>
        <taxon>Bacteria</taxon>
        <taxon>Bacillati</taxon>
        <taxon>Actinomycetota</taxon>
        <taxon>Actinomycetes</taxon>
        <taxon>Kitasatosporales</taxon>
        <taxon>Streptomycetaceae</taxon>
        <taxon>Streptomyces</taxon>
    </lineage>
</organism>
<comment type="caution">
    <text evidence="2">The sequence shown here is derived from an EMBL/GenBank/DDBJ whole genome shotgun (WGS) entry which is preliminary data.</text>
</comment>